<accession>A0A7C1E0P2</accession>
<dbReference type="AlphaFoldDB" id="A0A7C1E0P2"/>
<dbReference type="SUPFAM" id="SSF111283">
    <property type="entry name" value="Putative modulator of DNA gyrase, PmbA/TldD"/>
    <property type="match status" value="1"/>
</dbReference>
<comment type="caution">
    <text evidence="3">The sequence shown here is derived from an EMBL/GenBank/DDBJ whole genome shotgun (WGS) entry which is preliminary data.</text>
</comment>
<evidence type="ECO:0000256" key="1">
    <source>
        <dbReference type="ARBA" id="ARBA00005836"/>
    </source>
</evidence>
<dbReference type="InterPro" id="IPR051463">
    <property type="entry name" value="Peptidase_U62_metallo"/>
</dbReference>
<protein>
    <recommendedName>
        <fullName evidence="2">Metalloprotease TldD/E C-terminal domain-containing protein</fullName>
    </recommendedName>
</protein>
<dbReference type="Pfam" id="PF19289">
    <property type="entry name" value="PmbA_TldD_3rd"/>
    <property type="match status" value="1"/>
</dbReference>
<name>A0A7C1E0P2_9CREN</name>
<sequence>MYKDEFSFYRKSYIVEWVSGSLSINNREETIYGNRVYCNGKWLIVSRHGGTGEELARYNESLVRNLCEQVTNVSQQEALVEEQFVGRAEFFVSEKNHVGDLLKKTLYVASVLRDLRITGEIIFVTLDDTRKITHSLGEAEERKQYTILSVEIYQQRGTEVVKGRSQLAIPGDSGRLSEKNIDMLVEQAYRRAFWASKSVDTCTSDRGRKTVVLTPSTTSIIAKEFIKRIALTKNDNLSPGKQIVSSNLTIRDDPTAPDSPSIRVFDDECMKTRRKTLIENGALVELLGTRFKRRGLSNPGNAYGLWEPPTPLYTNLLIGKGDWSEKEIIEETKDGFLIDGASSYMVRGDVLTIYPESAWRIKRGELVEPIAIKEIKLPLMEALSNIDAIGRNHEKRCGWEKHWLICEESLMLRTPGYIL</sequence>
<dbReference type="GO" id="GO:0005829">
    <property type="term" value="C:cytosol"/>
    <property type="evidence" value="ECO:0007669"/>
    <property type="project" value="TreeGrafter"/>
</dbReference>
<evidence type="ECO:0000313" key="3">
    <source>
        <dbReference type="EMBL" id="HDS11097.1"/>
    </source>
</evidence>
<feature type="domain" description="Metalloprotease TldD/E C-terminal" evidence="2">
    <location>
        <begin position="238"/>
        <end position="394"/>
    </location>
</feature>
<reference evidence="3" key="1">
    <citation type="journal article" date="2020" name="mSystems">
        <title>Genome- and Community-Level Interaction Insights into Carbon Utilization and Element Cycling Functions of Hydrothermarchaeota in Hydrothermal Sediment.</title>
        <authorList>
            <person name="Zhou Z."/>
            <person name="Liu Y."/>
            <person name="Xu W."/>
            <person name="Pan J."/>
            <person name="Luo Z.H."/>
            <person name="Li M."/>
        </authorList>
    </citation>
    <scope>NUCLEOTIDE SEQUENCE [LARGE SCALE GENOMIC DNA]</scope>
    <source>
        <strain evidence="3">SpSt-123</strain>
    </source>
</reference>
<proteinExistence type="inferred from homology"/>
<dbReference type="PANTHER" id="PTHR30624:SF0">
    <property type="entry name" value="METALLOPROTEASE SLR0863"/>
    <property type="match status" value="1"/>
</dbReference>
<dbReference type="GO" id="GO:0006508">
    <property type="term" value="P:proteolysis"/>
    <property type="evidence" value="ECO:0007669"/>
    <property type="project" value="InterPro"/>
</dbReference>
<dbReference type="PANTHER" id="PTHR30624">
    <property type="entry name" value="UNCHARACTERIZED PROTEIN TLDD AND PMBA"/>
    <property type="match status" value="1"/>
</dbReference>
<dbReference type="InterPro" id="IPR036059">
    <property type="entry name" value="TldD/PmbA_sf"/>
</dbReference>
<dbReference type="InterPro" id="IPR045569">
    <property type="entry name" value="Metalloprtase-TldD/E_C"/>
</dbReference>
<evidence type="ECO:0000259" key="2">
    <source>
        <dbReference type="Pfam" id="PF19289"/>
    </source>
</evidence>
<dbReference type="GO" id="GO:0008237">
    <property type="term" value="F:metallopeptidase activity"/>
    <property type="evidence" value="ECO:0007669"/>
    <property type="project" value="InterPro"/>
</dbReference>
<gene>
    <name evidence="3" type="ORF">ENO04_05760</name>
</gene>
<comment type="similarity">
    <text evidence="1">Belongs to the peptidase U62 family.</text>
</comment>
<organism evidence="3">
    <name type="scientific">Fervidicoccus fontis</name>
    <dbReference type="NCBI Taxonomy" id="683846"/>
    <lineage>
        <taxon>Archaea</taxon>
        <taxon>Thermoproteota</taxon>
        <taxon>Thermoprotei</taxon>
        <taxon>Fervidicoccales</taxon>
        <taxon>Fervidicoccaceae</taxon>
        <taxon>Fervidicoccus</taxon>
    </lineage>
</organism>
<dbReference type="EMBL" id="DSDY01000171">
    <property type="protein sequence ID" value="HDS11097.1"/>
    <property type="molecule type" value="Genomic_DNA"/>
</dbReference>